<sequence>MRSGLQPSSLAWLAVLCLAATYREIGHVKAWSQSVRSTSSSKNSRLFSSVGEEQPPSKNPWREHDKSLLHNVYHKSKLPSNEVDYVIVGSGIGGLWLAACLAKFNISSVVLEQHYIVGGFQHTFWRGPYEFVPGLHYIANLELCAPLYDMVATPSAIYHHQSNATKATTKTRAITYHQAGNSVQADGGNLVSHELKIGDLPVMQVQEGRDNVRKELARVFPSETKAIDEFIELMEKAKWQAGQFATFKIFPPWLQFLTSQLLCSTYIRYASQTTEEVLGALTNDGRLKTVLSAFGGDLGESIGEGSFVMQAAVLGHVLEGCYYPEGGPIQFARGLVPTIRQAGGDVFVKARVDQILVDESDNKPIVRRVQLANGDILSSRLGVVSDCGFRSSLKLLPPHAQKMPGVQKLHKAVEESSGGISHVFTFVGLNASFEELGLKSSSYYYIPWNTTDQNMDATAIQDFYRDTLLDPDVLDVSAGIVFASAKDPTYSEVVMPGKSTVIVFSEAKNEDFLPFLDSNKPSAGLQGRRTEEYKQAKDLIERKMMRSLLLNFPHLEPYIDVVEVGTPLTLFDYTRRFETLGLRHTPQRMCDMDLRPACTGLPGLYFTGQDVAFAGWAGALAGAMVTAQQLLGYTLLDFMNKKTLLRDLGNGDLEDTIQQKVQDGTAASPVEVMIEVAGNAWRHFRRQFSNG</sequence>
<dbReference type="AlphaFoldDB" id="A0A9N8EA70"/>
<proteinExistence type="inferred from homology"/>
<keyword evidence="5" id="KW-0521">NADP</keyword>
<dbReference type="PANTHER" id="PTHR46091:SF3">
    <property type="entry name" value="AMINE OXIDASE DOMAIN-CONTAINING PROTEIN"/>
    <property type="match status" value="1"/>
</dbReference>
<dbReference type="PANTHER" id="PTHR46091">
    <property type="entry name" value="BLR7054 PROTEIN"/>
    <property type="match status" value="1"/>
</dbReference>
<evidence type="ECO:0000256" key="1">
    <source>
        <dbReference type="ARBA" id="ARBA00005855"/>
    </source>
</evidence>
<comment type="caution">
    <text evidence="8">The sequence shown here is derived from an EMBL/GenBank/DDBJ whole genome shotgun (WGS) entry which is preliminary data.</text>
</comment>
<keyword evidence="9" id="KW-1185">Reference proteome</keyword>
<reference evidence="8" key="1">
    <citation type="submission" date="2020-06" db="EMBL/GenBank/DDBJ databases">
        <authorList>
            <consortium name="Plant Systems Biology data submission"/>
        </authorList>
    </citation>
    <scope>NUCLEOTIDE SEQUENCE</scope>
    <source>
        <strain evidence="8">D6</strain>
    </source>
</reference>
<evidence type="ECO:0000256" key="7">
    <source>
        <dbReference type="SAM" id="SignalP"/>
    </source>
</evidence>
<keyword evidence="6" id="KW-0520">NAD</keyword>
<keyword evidence="3 7" id="KW-0732">Signal</keyword>
<protein>
    <submittedName>
        <fullName evidence="8">All-trans-retinol 13,14-reductase</fullName>
    </submittedName>
</protein>
<evidence type="ECO:0000256" key="4">
    <source>
        <dbReference type="ARBA" id="ARBA00022827"/>
    </source>
</evidence>
<accession>A0A9N8EA70</accession>
<evidence type="ECO:0000256" key="5">
    <source>
        <dbReference type="ARBA" id="ARBA00022857"/>
    </source>
</evidence>
<organism evidence="8 9">
    <name type="scientific">Seminavis robusta</name>
    <dbReference type="NCBI Taxonomy" id="568900"/>
    <lineage>
        <taxon>Eukaryota</taxon>
        <taxon>Sar</taxon>
        <taxon>Stramenopiles</taxon>
        <taxon>Ochrophyta</taxon>
        <taxon>Bacillariophyta</taxon>
        <taxon>Bacillariophyceae</taxon>
        <taxon>Bacillariophycidae</taxon>
        <taxon>Naviculales</taxon>
        <taxon>Naviculaceae</taxon>
        <taxon>Seminavis</taxon>
    </lineage>
</organism>
<dbReference type="SUPFAM" id="SSF51905">
    <property type="entry name" value="FAD/NAD(P)-binding domain"/>
    <property type="match status" value="1"/>
</dbReference>
<evidence type="ECO:0000313" key="9">
    <source>
        <dbReference type="Proteomes" id="UP001153069"/>
    </source>
</evidence>
<gene>
    <name evidence="8" type="ORF">SEMRO_666_G184070.1</name>
</gene>
<comment type="similarity">
    <text evidence="1">Belongs to the carotenoid/retinoid oxidoreductase family. CrtISO subfamily.</text>
</comment>
<dbReference type="Pfam" id="PF13450">
    <property type="entry name" value="NAD_binding_8"/>
    <property type="match status" value="1"/>
</dbReference>
<evidence type="ECO:0000256" key="3">
    <source>
        <dbReference type="ARBA" id="ARBA00022729"/>
    </source>
</evidence>
<evidence type="ECO:0000256" key="2">
    <source>
        <dbReference type="ARBA" id="ARBA00022630"/>
    </source>
</evidence>
<evidence type="ECO:0000313" key="8">
    <source>
        <dbReference type="EMBL" id="CAB9514654.1"/>
    </source>
</evidence>
<dbReference type="EMBL" id="CAICTM010000665">
    <property type="protein sequence ID" value="CAB9514654.1"/>
    <property type="molecule type" value="Genomic_DNA"/>
</dbReference>
<keyword evidence="2" id="KW-0285">Flavoprotein</keyword>
<feature type="signal peptide" evidence="7">
    <location>
        <begin position="1"/>
        <end position="19"/>
    </location>
</feature>
<dbReference type="InterPro" id="IPR052206">
    <property type="entry name" value="Retinol_saturase"/>
</dbReference>
<feature type="chain" id="PRO_5040236858" evidence="7">
    <location>
        <begin position="20"/>
        <end position="691"/>
    </location>
</feature>
<dbReference type="InterPro" id="IPR036188">
    <property type="entry name" value="FAD/NAD-bd_sf"/>
</dbReference>
<dbReference type="Gene3D" id="3.50.50.60">
    <property type="entry name" value="FAD/NAD(P)-binding domain"/>
    <property type="match status" value="2"/>
</dbReference>
<name>A0A9N8EA70_9STRA</name>
<dbReference type="Proteomes" id="UP001153069">
    <property type="component" value="Unassembled WGS sequence"/>
</dbReference>
<dbReference type="OrthoDB" id="38045at2759"/>
<evidence type="ECO:0000256" key="6">
    <source>
        <dbReference type="ARBA" id="ARBA00023027"/>
    </source>
</evidence>
<keyword evidence="4" id="KW-0274">FAD</keyword>